<evidence type="ECO:0000256" key="8">
    <source>
        <dbReference type="SAM" id="Coils"/>
    </source>
</evidence>
<evidence type="ECO:0000313" key="10">
    <source>
        <dbReference type="Proteomes" id="UP000596660"/>
    </source>
</evidence>
<keyword evidence="4 7" id="KW-0238">DNA-binding</keyword>
<dbReference type="RefSeq" id="XP_021738421.1">
    <property type="nucleotide sequence ID" value="XM_021882729.1"/>
</dbReference>
<dbReference type="EnsemblPlants" id="AUR62016847-RA">
    <property type="protein sequence ID" value="AUR62016847-RA:cds"/>
    <property type="gene ID" value="AUR62016847"/>
</dbReference>
<dbReference type="PANTHER" id="PTHR31421:SF3">
    <property type="entry name" value="PROTEIN BASIC PENTACYSTEINE4"/>
    <property type="match status" value="1"/>
</dbReference>
<comment type="function">
    <text evidence="7">Transcriptional regulator that specifically binds to GA-rich elements (GAGA-repeats) present in regulatory sequences of genes involved in developmental processes.</text>
</comment>
<dbReference type="GO" id="GO:0003700">
    <property type="term" value="F:DNA-binding transcription factor activity"/>
    <property type="evidence" value="ECO:0007669"/>
    <property type="project" value="UniProtKB-UniRule"/>
</dbReference>
<evidence type="ECO:0000256" key="3">
    <source>
        <dbReference type="ARBA" id="ARBA00023015"/>
    </source>
</evidence>
<reference evidence="9" key="2">
    <citation type="submission" date="2021-03" db="UniProtKB">
        <authorList>
            <consortium name="EnsemblPlants"/>
        </authorList>
    </citation>
    <scope>IDENTIFICATION</scope>
</reference>
<evidence type="ECO:0000256" key="5">
    <source>
        <dbReference type="ARBA" id="ARBA00023163"/>
    </source>
</evidence>
<dbReference type="SMART" id="SM01226">
    <property type="entry name" value="GAGA_bind"/>
    <property type="match status" value="1"/>
</dbReference>
<evidence type="ECO:0000256" key="2">
    <source>
        <dbReference type="ARBA" id="ARBA00007911"/>
    </source>
</evidence>
<dbReference type="PANTHER" id="PTHR31421">
    <property type="entry name" value="PROTEIN BASIC PENTACYSTEINE3"/>
    <property type="match status" value="1"/>
</dbReference>
<keyword evidence="3 7" id="KW-0805">Transcription regulation</keyword>
<dbReference type="OMA" id="DESTMPI"/>
<dbReference type="GO" id="GO:0043565">
    <property type="term" value="F:sequence-specific DNA binding"/>
    <property type="evidence" value="ECO:0007669"/>
    <property type="project" value="TreeGrafter"/>
</dbReference>
<evidence type="ECO:0000313" key="9">
    <source>
        <dbReference type="EnsemblPlants" id="AUR62016847-RA:cds"/>
    </source>
</evidence>
<keyword evidence="6 7" id="KW-0539">Nucleus</keyword>
<dbReference type="OrthoDB" id="1883964at2759"/>
<sequence>MDAGGLRGGARRRCDDFRDHSPWNMIAYQHQIKEQNALTMNRNLLNIMAERDAAVEEMKIALLEKKRALEERELAVSQRNLAIKERDEAITERNNAYHTLQNSMRQPLSPGVQCGTSRLADLPFVTQQMQLLDALCRTAVPSECNKLPQTKKVKESKRCARKPREKKTSDHLKVKNDWDGQNVGLNRVDYDDTIMPAPGCSCTGIFRQCYKWGNGGWQSSCCTTTMSAYPLPPVPNKRFARLSGRKMSGSAFSKLLSGLASEGFDFSNLVDLKDRWSKHGTNRYISIK</sequence>
<comment type="subcellular location">
    <subcellularLocation>
        <location evidence="1 7">Nucleus</location>
    </subcellularLocation>
</comment>
<dbReference type="KEGG" id="cqi:110704922"/>
<evidence type="ECO:0000256" key="6">
    <source>
        <dbReference type="ARBA" id="ARBA00023242"/>
    </source>
</evidence>
<dbReference type="SMR" id="A0A803LPG8"/>
<protein>
    <recommendedName>
        <fullName evidence="7">GAGA-binding transcriptional activator</fullName>
    </recommendedName>
</protein>
<proteinExistence type="inferred from homology"/>
<dbReference type="Proteomes" id="UP000596660">
    <property type="component" value="Unplaced"/>
</dbReference>
<accession>A0A803LPG8</accession>
<keyword evidence="10" id="KW-1185">Reference proteome</keyword>
<dbReference type="Gramene" id="AUR62016847-RA">
    <property type="protein sequence ID" value="AUR62016847-RA:cds"/>
    <property type="gene ID" value="AUR62016847"/>
</dbReference>
<dbReference type="Pfam" id="PF06217">
    <property type="entry name" value="GAGA_bind"/>
    <property type="match status" value="1"/>
</dbReference>
<organism evidence="9 10">
    <name type="scientific">Chenopodium quinoa</name>
    <name type="common">Quinoa</name>
    <dbReference type="NCBI Taxonomy" id="63459"/>
    <lineage>
        <taxon>Eukaryota</taxon>
        <taxon>Viridiplantae</taxon>
        <taxon>Streptophyta</taxon>
        <taxon>Embryophyta</taxon>
        <taxon>Tracheophyta</taxon>
        <taxon>Spermatophyta</taxon>
        <taxon>Magnoliopsida</taxon>
        <taxon>eudicotyledons</taxon>
        <taxon>Gunneridae</taxon>
        <taxon>Pentapetalae</taxon>
        <taxon>Caryophyllales</taxon>
        <taxon>Chenopodiaceae</taxon>
        <taxon>Chenopodioideae</taxon>
        <taxon>Atripliceae</taxon>
        <taxon>Chenopodium</taxon>
    </lineage>
</organism>
<evidence type="ECO:0000256" key="4">
    <source>
        <dbReference type="ARBA" id="ARBA00023125"/>
    </source>
</evidence>
<gene>
    <name evidence="9" type="primary">LOC110704922</name>
</gene>
<keyword evidence="5 7" id="KW-0804">Transcription</keyword>
<reference evidence="9" key="1">
    <citation type="journal article" date="2017" name="Nature">
        <title>The genome of Chenopodium quinoa.</title>
        <authorList>
            <person name="Jarvis D.E."/>
            <person name="Ho Y.S."/>
            <person name="Lightfoot D.J."/>
            <person name="Schmoeckel S.M."/>
            <person name="Li B."/>
            <person name="Borm T.J.A."/>
            <person name="Ohyanagi H."/>
            <person name="Mineta K."/>
            <person name="Michell C.T."/>
            <person name="Saber N."/>
            <person name="Kharbatia N.M."/>
            <person name="Rupper R.R."/>
            <person name="Sharp A.R."/>
            <person name="Dally N."/>
            <person name="Boughton B.A."/>
            <person name="Woo Y.H."/>
            <person name="Gao G."/>
            <person name="Schijlen E.G.W.M."/>
            <person name="Guo X."/>
            <person name="Momin A.A."/>
            <person name="Negrao S."/>
            <person name="Al-Babili S."/>
            <person name="Gehring C."/>
            <person name="Roessner U."/>
            <person name="Jung C."/>
            <person name="Murphy K."/>
            <person name="Arold S.T."/>
            <person name="Gojobori T."/>
            <person name="van der Linden C.G."/>
            <person name="van Loo E.N."/>
            <person name="Jellen E.N."/>
            <person name="Maughan P.J."/>
            <person name="Tester M."/>
        </authorList>
    </citation>
    <scope>NUCLEOTIDE SEQUENCE [LARGE SCALE GENOMIC DNA]</scope>
    <source>
        <strain evidence="9">cv. PI 614886</strain>
    </source>
</reference>
<name>A0A803LPG8_CHEQI</name>
<evidence type="ECO:0000256" key="7">
    <source>
        <dbReference type="RuleBase" id="RU367160"/>
    </source>
</evidence>
<dbReference type="GeneID" id="110704922"/>
<dbReference type="AlphaFoldDB" id="A0A803LPG8"/>
<comment type="similarity">
    <text evidence="2 7">Belongs to the BBR/BPC family.</text>
</comment>
<feature type="coiled-coil region" evidence="8">
    <location>
        <begin position="51"/>
        <end position="80"/>
    </location>
</feature>
<dbReference type="InterPro" id="IPR010409">
    <property type="entry name" value="GAGA-bd_tscrpt_act"/>
</dbReference>
<dbReference type="GO" id="GO:0009723">
    <property type="term" value="P:response to ethylene"/>
    <property type="evidence" value="ECO:0007669"/>
    <property type="project" value="TreeGrafter"/>
</dbReference>
<evidence type="ECO:0000256" key="1">
    <source>
        <dbReference type="ARBA" id="ARBA00004123"/>
    </source>
</evidence>
<keyword evidence="8" id="KW-0175">Coiled coil</keyword>
<dbReference type="GO" id="GO:0005634">
    <property type="term" value="C:nucleus"/>
    <property type="evidence" value="ECO:0007669"/>
    <property type="project" value="UniProtKB-SubCell"/>
</dbReference>